<evidence type="ECO:0008006" key="3">
    <source>
        <dbReference type="Google" id="ProtNLM"/>
    </source>
</evidence>
<keyword evidence="2" id="KW-1185">Reference proteome</keyword>
<protein>
    <recommendedName>
        <fullName evidence="3">ATP-binding protein</fullName>
    </recommendedName>
</protein>
<name>A0ABP9LN26_9ACTN</name>
<comment type="caution">
    <text evidence="1">The sequence shown here is derived from an EMBL/GenBank/DDBJ whole genome shotgun (WGS) entry which is preliminary data.</text>
</comment>
<dbReference type="Gene3D" id="3.30.950.30">
    <property type="entry name" value="Schlafen, AAA domain"/>
    <property type="match status" value="1"/>
</dbReference>
<dbReference type="Proteomes" id="UP001500124">
    <property type="component" value="Unassembled WGS sequence"/>
</dbReference>
<dbReference type="InterPro" id="IPR038461">
    <property type="entry name" value="Schlafen_AlbA_2_dom_sf"/>
</dbReference>
<dbReference type="RefSeq" id="WP_345672615.1">
    <property type="nucleotide sequence ID" value="NZ_BAABKC010000147.1"/>
</dbReference>
<organism evidence="1 2">
    <name type="scientific">Streptomyces similanensis</name>
    <dbReference type="NCBI Taxonomy" id="1274988"/>
    <lineage>
        <taxon>Bacteria</taxon>
        <taxon>Bacillati</taxon>
        <taxon>Actinomycetota</taxon>
        <taxon>Actinomycetes</taxon>
        <taxon>Kitasatosporales</taxon>
        <taxon>Streptomycetaceae</taxon>
        <taxon>Streptomyces</taxon>
    </lineage>
</organism>
<gene>
    <name evidence="1" type="ORF">GCM10023336_76110</name>
</gene>
<accession>A0ABP9LN26</accession>
<evidence type="ECO:0000313" key="2">
    <source>
        <dbReference type="Proteomes" id="UP001500124"/>
    </source>
</evidence>
<evidence type="ECO:0000313" key="1">
    <source>
        <dbReference type="EMBL" id="GAA5081907.1"/>
    </source>
</evidence>
<dbReference type="EMBL" id="BAABKC010000147">
    <property type="protein sequence ID" value="GAA5081907.1"/>
    <property type="molecule type" value="Genomic_DNA"/>
</dbReference>
<sequence>MPKTIRYDRRTQTLRFGTTERDYHDLGYVFHRSELSAIKAADYRATMMNLIDAWSSDGHPGNIVSMYVSEEDLGEFDDANSRPGPIEFEVSDGSLAVTAEISAGTDEDPFEPPMEMFAGILQHYLRRHRATLRDISTAESFTAPFMWKLNIDCSIRSRTLEDLYSIASGAITLLSAAKSGELTRETTLDLLRAGNAEVLVGQQEGPWLDVKSSHYDLNSPHGKISLAQAVARFANAEHGGIVVVGMRGKKVPGGEVIHSLCPVPLNAGTVRRYQGALEHHLYPPPDFLEIETFMTPRGGMVLVHVPPQPEELKPFLVHGSVVDGRIEGAFISIVRRRGEGSIPITAPAIHSTLAAGRALLRRGQLPKDPQNSEDAP</sequence>
<reference evidence="2" key="1">
    <citation type="journal article" date="2019" name="Int. J. Syst. Evol. Microbiol.">
        <title>The Global Catalogue of Microorganisms (GCM) 10K type strain sequencing project: providing services to taxonomists for standard genome sequencing and annotation.</title>
        <authorList>
            <consortium name="The Broad Institute Genomics Platform"/>
            <consortium name="The Broad Institute Genome Sequencing Center for Infectious Disease"/>
            <person name="Wu L."/>
            <person name="Ma J."/>
        </authorList>
    </citation>
    <scope>NUCLEOTIDE SEQUENCE [LARGE SCALE GENOMIC DNA]</scope>
    <source>
        <strain evidence="2">JCM 18410</strain>
    </source>
</reference>
<proteinExistence type="predicted"/>